<dbReference type="InterPro" id="IPR049174">
    <property type="entry name" value="Beta-AFase-like"/>
</dbReference>
<dbReference type="GO" id="GO:0016787">
    <property type="term" value="F:hydrolase activity"/>
    <property type="evidence" value="ECO:0007669"/>
    <property type="project" value="UniProtKB-KW"/>
</dbReference>
<gene>
    <name evidence="5" type="ORF">ACFPZ3_30545</name>
</gene>
<dbReference type="Pfam" id="PF20737">
    <property type="entry name" value="Glyco_hydro127C"/>
    <property type="match status" value="1"/>
</dbReference>
<feature type="domain" description="Non-reducing end beta-L-arabinofuranosidase-like GH127 catalytic" evidence="2">
    <location>
        <begin position="25"/>
        <end position="405"/>
    </location>
</feature>
<feature type="domain" description="Non-reducing end beta-L-arabinofuranosidase-like GH127 C-terminal" evidence="4">
    <location>
        <begin position="561"/>
        <end position="680"/>
    </location>
</feature>
<dbReference type="PANTHER" id="PTHR43465">
    <property type="entry name" value="DUF1680 DOMAIN PROTEIN (AFU_ORTHOLOGUE AFUA_1G08910)"/>
    <property type="match status" value="1"/>
</dbReference>
<evidence type="ECO:0000313" key="5">
    <source>
        <dbReference type="EMBL" id="MFC5828228.1"/>
    </source>
</evidence>
<name>A0ABW1CV91_9ACTN</name>
<accession>A0ABW1CV91</accession>
<feature type="domain" description="Non-reducing end beta-L-arabinofuranosidase-like GH127 middle" evidence="3">
    <location>
        <begin position="416"/>
        <end position="472"/>
    </location>
</feature>
<dbReference type="InterPro" id="IPR012878">
    <property type="entry name" value="Beta-AFase-like_GH127_cat"/>
</dbReference>
<reference evidence="6" key="1">
    <citation type="journal article" date="2019" name="Int. J. Syst. Evol. Microbiol.">
        <title>The Global Catalogue of Microorganisms (GCM) 10K type strain sequencing project: providing services to taxonomists for standard genome sequencing and annotation.</title>
        <authorList>
            <consortium name="The Broad Institute Genomics Platform"/>
            <consortium name="The Broad Institute Genome Sequencing Center for Infectious Disease"/>
            <person name="Wu L."/>
            <person name="Ma J."/>
        </authorList>
    </citation>
    <scope>NUCLEOTIDE SEQUENCE [LARGE SCALE GENOMIC DNA]</scope>
    <source>
        <strain evidence="6">CCUG 53903</strain>
    </source>
</reference>
<evidence type="ECO:0000313" key="6">
    <source>
        <dbReference type="Proteomes" id="UP001596058"/>
    </source>
</evidence>
<dbReference type="Proteomes" id="UP001596058">
    <property type="component" value="Unassembled WGS sequence"/>
</dbReference>
<feature type="region of interest" description="Disordered" evidence="1">
    <location>
        <begin position="498"/>
        <end position="539"/>
    </location>
</feature>
<dbReference type="InterPro" id="IPR049046">
    <property type="entry name" value="Beta-AFase-like_GH127_middle"/>
</dbReference>
<protein>
    <submittedName>
        <fullName evidence="5">Glycoside hydrolase family 127 protein</fullName>
    </submittedName>
</protein>
<proteinExistence type="predicted"/>
<evidence type="ECO:0000259" key="2">
    <source>
        <dbReference type="Pfam" id="PF07944"/>
    </source>
</evidence>
<dbReference type="RefSeq" id="WP_379517731.1">
    <property type="nucleotide sequence ID" value="NZ_JBHSPA010000035.1"/>
</dbReference>
<organism evidence="5 6">
    <name type="scientific">Nonomuraea insulae</name>
    <dbReference type="NCBI Taxonomy" id="1616787"/>
    <lineage>
        <taxon>Bacteria</taxon>
        <taxon>Bacillati</taxon>
        <taxon>Actinomycetota</taxon>
        <taxon>Actinomycetes</taxon>
        <taxon>Streptosporangiales</taxon>
        <taxon>Streptosporangiaceae</taxon>
        <taxon>Nonomuraea</taxon>
    </lineage>
</organism>
<keyword evidence="6" id="KW-1185">Reference proteome</keyword>
<dbReference type="InterPro" id="IPR008928">
    <property type="entry name" value="6-hairpin_glycosidase_sf"/>
</dbReference>
<keyword evidence="5" id="KW-0378">Hydrolase</keyword>
<sequence>MSDDAVVRPRPEAAVTLRPAAGGRIEGGFWGARQRVNREVTIPLGLERVRESGAFANLEEAARGAGGEHRGKVFADSDVYKWLEAVAWERGRADSPALAAGYAEGAALVAAAQAPDGYLHTHTQLTGRARYSDMASAHELYCAGHLMQAAVAGSRAVGDDTLLRVAGKLADHLVKDLPADALDGHPEVETGLAELYRETGVRAYLDLATRMIDDRGHERLPLKGHHGPGIRQDRVPLREATTVEGHAVRAVYLAAGAADVAAETSDQGLLDALERQWADMVATKTYLTGGLGSVWYGEQFGGPHELAPETAYCETCAGVGSVQWAWRMLLATGAARYADLMERTLYNAVLPGISLNGDRFFYVNALRVRAGANPDDRRAAARGREEWFGTACCPPNVMRLLSSLGHYLATQDGEGIQLHLYASGAVRAGDILLEVETDYPWDGRVEIVVREAPDHPWTLSARIPSWADGAVVEGLSGTGSEAWAGSADAEVDARLGSAETRSGLAETRSGSAEAGPGSTEVRPGLGEAGPGSAEVRPGSYHRIRRTWRPGDRITLDLGVRPRLTVAVPRLDVARGQVAVERGPLVYCLEQADHPGVIVDDLCVASPDLRDGTPINGLPAEVVPVLARGRVHTHREEDSGFPYRTAATPQEPEHTGPVDLTFVPYYTWANRGAGPMTIWAPMH</sequence>
<dbReference type="EMBL" id="JBHSPA010000035">
    <property type="protein sequence ID" value="MFC5828228.1"/>
    <property type="molecule type" value="Genomic_DNA"/>
</dbReference>
<evidence type="ECO:0000259" key="4">
    <source>
        <dbReference type="Pfam" id="PF20737"/>
    </source>
</evidence>
<dbReference type="Pfam" id="PF20736">
    <property type="entry name" value="Glyco_hydro127M"/>
    <property type="match status" value="1"/>
</dbReference>
<feature type="region of interest" description="Disordered" evidence="1">
    <location>
        <begin position="632"/>
        <end position="655"/>
    </location>
</feature>
<dbReference type="SUPFAM" id="SSF48208">
    <property type="entry name" value="Six-hairpin glycosidases"/>
    <property type="match status" value="1"/>
</dbReference>
<dbReference type="Pfam" id="PF07944">
    <property type="entry name" value="Beta-AFase-like_GH127_cat"/>
    <property type="match status" value="1"/>
</dbReference>
<evidence type="ECO:0000259" key="3">
    <source>
        <dbReference type="Pfam" id="PF20736"/>
    </source>
</evidence>
<evidence type="ECO:0000256" key="1">
    <source>
        <dbReference type="SAM" id="MobiDB-lite"/>
    </source>
</evidence>
<dbReference type="InterPro" id="IPR049049">
    <property type="entry name" value="Beta-AFase-like_GH127_C"/>
</dbReference>
<comment type="caution">
    <text evidence="5">The sequence shown here is derived from an EMBL/GenBank/DDBJ whole genome shotgun (WGS) entry which is preliminary data.</text>
</comment>
<dbReference type="PANTHER" id="PTHR43465:SF2">
    <property type="entry name" value="DUF1680 DOMAIN PROTEIN (AFU_ORTHOLOGUE AFUA_1G08910)"/>
    <property type="match status" value="1"/>
</dbReference>